<evidence type="ECO:0000313" key="7">
    <source>
        <dbReference type="EMBL" id="MED4128247.1"/>
    </source>
</evidence>
<gene>
    <name evidence="7" type="ORF">P5F74_08920</name>
</gene>
<evidence type="ECO:0000256" key="2">
    <source>
        <dbReference type="ARBA" id="ARBA00022448"/>
    </source>
</evidence>
<feature type="transmembrane region" description="Helical" evidence="6">
    <location>
        <begin position="83"/>
        <end position="105"/>
    </location>
</feature>
<keyword evidence="5 6" id="KW-0472">Membrane</keyword>
<reference evidence="7 8" key="1">
    <citation type="submission" date="2023-03" db="EMBL/GenBank/DDBJ databases">
        <title>Bacillus Genome Sequencing.</title>
        <authorList>
            <person name="Dunlap C."/>
        </authorList>
    </citation>
    <scope>NUCLEOTIDE SEQUENCE [LARGE SCALE GENOMIC DNA]</scope>
    <source>
        <strain evidence="7 8">B-4107</strain>
    </source>
</reference>
<dbReference type="Pfam" id="PF00375">
    <property type="entry name" value="SDF"/>
    <property type="match status" value="1"/>
</dbReference>
<feature type="transmembrane region" description="Helical" evidence="6">
    <location>
        <begin position="47"/>
        <end position="71"/>
    </location>
</feature>
<dbReference type="Gene3D" id="1.10.3860.10">
    <property type="entry name" value="Sodium:dicarboxylate symporter"/>
    <property type="match status" value="1"/>
</dbReference>
<dbReference type="RefSeq" id="WP_328237035.1">
    <property type="nucleotide sequence ID" value="NZ_JAROAS010000016.1"/>
</dbReference>
<name>A0ABU6NJ67_9BACI</name>
<dbReference type="SUPFAM" id="SSF118215">
    <property type="entry name" value="Proton glutamate symport protein"/>
    <property type="match status" value="1"/>
</dbReference>
<evidence type="ECO:0000256" key="5">
    <source>
        <dbReference type="ARBA" id="ARBA00023136"/>
    </source>
</evidence>
<evidence type="ECO:0000256" key="3">
    <source>
        <dbReference type="ARBA" id="ARBA00022692"/>
    </source>
</evidence>
<accession>A0ABU6NJ67</accession>
<dbReference type="PRINTS" id="PR00173">
    <property type="entry name" value="EDTRNSPORT"/>
</dbReference>
<dbReference type="InterPro" id="IPR001991">
    <property type="entry name" value="Na-dicarboxylate_symporter"/>
</dbReference>
<feature type="transmembrane region" description="Helical" evidence="6">
    <location>
        <begin position="220"/>
        <end position="245"/>
    </location>
</feature>
<protein>
    <submittedName>
        <fullName evidence="7">Dicarboxylate/amino acid:cation symporter</fullName>
    </submittedName>
</protein>
<keyword evidence="2" id="KW-0813">Transport</keyword>
<dbReference type="PANTHER" id="PTHR11958:SF63">
    <property type="entry name" value="AMINO ACID TRANSPORTER"/>
    <property type="match status" value="1"/>
</dbReference>
<dbReference type="EMBL" id="JAROAS010000016">
    <property type="protein sequence ID" value="MED4128247.1"/>
    <property type="molecule type" value="Genomic_DNA"/>
</dbReference>
<evidence type="ECO:0000256" key="6">
    <source>
        <dbReference type="SAM" id="Phobius"/>
    </source>
</evidence>
<feature type="transmembrane region" description="Helical" evidence="6">
    <location>
        <begin position="354"/>
        <end position="376"/>
    </location>
</feature>
<feature type="transmembrane region" description="Helical" evidence="6">
    <location>
        <begin position="9"/>
        <end position="27"/>
    </location>
</feature>
<keyword evidence="8" id="KW-1185">Reference proteome</keyword>
<feature type="transmembrane region" description="Helical" evidence="6">
    <location>
        <begin position="150"/>
        <end position="167"/>
    </location>
</feature>
<evidence type="ECO:0000256" key="1">
    <source>
        <dbReference type="ARBA" id="ARBA00004141"/>
    </source>
</evidence>
<proteinExistence type="predicted"/>
<dbReference type="InterPro" id="IPR036458">
    <property type="entry name" value="Na:dicarbo_symporter_sf"/>
</dbReference>
<keyword evidence="4 6" id="KW-1133">Transmembrane helix</keyword>
<evidence type="ECO:0000256" key="4">
    <source>
        <dbReference type="ARBA" id="ARBA00022989"/>
    </source>
</evidence>
<dbReference type="PANTHER" id="PTHR11958">
    <property type="entry name" value="SODIUM/DICARBOXYLATE SYMPORTER-RELATED"/>
    <property type="match status" value="1"/>
</dbReference>
<comment type="subcellular location">
    <subcellularLocation>
        <location evidence="1">Membrane</location>
        <topology evidence="1">Multi-pass membrane protein</topology>
    </subcellularLocation>
</comment>
<feature type="transmembrane region" description="Helical" evidence="6">
    <location>
        <begin position="188"/>
        <end position="208"/>
    </location>
</feature>
<dbReference type="Proteomes" id="UP001341820">
    <property type="component" value="Unassembled WGS sequence"/>
</dbReference>
<dbReference type="InterPro" id="IPR050746">
    <property type="entry name" value="DAACS"/>
</dbReference>
<comment type="caution">
    <text evidence="7">The sequence shown here is derived from an EMBL/GenBank/DDBJ whole genome shotgun (WGS) entry which is preliminary data.</text>
</comment>
<sequence length="411" mass="43558">MDKNKLTRNILLGLLFGALLGLILPYFSQDAFNWLNQYLLDPAGTVFLRLIMMVVVPLVFFSLVVGISDLGSPKQLGRMGIQTIIFFLATSAISLTIGIIAAQIVQPGSPGLLGDGIAEDYEVADSVPIMDTLVNIIPNNPIESMANMEMLQIISFAIFVGLAMAMLGKKVETVKVFFVQANDIMMKIVTFVMAFAPIGAFALIASALGEAGWGAVGSLLSYFLTVTGVLIFHGIIVYGLIVYFLGKMSPVKFFKGFAPAMTMAFSLSSSNAVLPLSMKSAQENLGVSKQVSGFVQPLGATINMDGTGIMQAVATVFIAQVYGVDLTITQMLIIVLTATLASIGTAGVPGVGMIMLAMVLTSVGLPPDAIGLIIGIDRLLDMMRTAVNITGDAVLAVIVDRNEKRRGEISA</sequence>
<evidence type="ECO:0000313" key="8">
    <source>
        <dbReference type="Proteomes" id="UP001341820"/>
    </source>
</evidence>
<keyword evidence="3 6" id="KW-0812">Transmembrane</keyword>
<organism evidence="7 8">
    <name type="scientific">Shouchella miscanthi</name>
    <dbReference type="NCBI Taxonomy" id="2598861"/>
    <lineage>
        <taxon>Bacteria</taxon>
        <taxon>Bacillati</taxon>
        <taxon>Bacillota</taxon>
        <taxon>Bacilli</taxon>
        <taxon>Bacillales</taxon>
        <taxon>Bacillaceae</taxon>
        <taxon>Shouchella</taxon>
    </lineage>
</organism>